<feature type="compositionally biased region" description="Polar residues" evidence="1">
    <location>
        <begin position="1"/>
        <end position="14"/>
    </location>
</feature>
<dbReference type="PROSITE" id="PS51186">
    <property type="entry name" value="GNAT"/>
    <property type="match status" value="1"/>
</dbReference>
<proteinExistence type="predicted"/>
<organism evidence="3 4">
    <name type="scientific">Rhizorhabdus dicambivorans</name>
    <dbReference type="NCBI Taxonomy" id="1850238"/>
    <lineage>
        <taxon>Bacteria</taxon>
        <taxon>Pseudomonadati</taxon>
        <taxon>Pseudomonadota</taxon>
        <taxon>Alphaproteobacteria</taxon>
        <taxon>Sphingomonadales</taxon>
        <taxon>Sphingomonadaceae</taxon>
        <taxon>Rhizorhabdus</taxon>
    </lineage>
</organism>
<dbReference type="AlphaFoldDB" id="A0A2A4FRX8"/>
<gene>
    <name evidence="3" type="ORF">COO09_14470</name>
</gene>
<name>A0A2A4FRX8_9SPHN</name>
<feature type="region of interest" description="Disordered" evidence="1">
    <location>
        <begin position="1"/>
        <end position="26"/>
    </location>
</feature>
<sequence length="208" mass="23027">MRRNTNSGVRSVMTSDHDHRHGTTSMTRLDLDCPRECLPLQDWSASLVTHSGQCLLVRPVRDDDRGRLERFLRHVSAEDRRFRFLGETSVCRADQLAAMIDVDHVSTEHFIGCLPHSDSIIASALVTADRDHGVAGVAILIDRRHKNRGFGFALLAHVARFARAHGYKRLISVESAHNSGALAVEQDMGFAVTPMPGGRSLVLVEAEL</sequence>
<comment type="caution">
    <text evidence="3">The sequence shown here is derived from an EMBL/GenBank/DDBJ whole genome shotgun (WGS) entry which is preliminary data.</text>
</comment>
<dbReference type="EMBL" id="NWUF01000014">
    <property type="protein sequence ID" value="PCE41495.1"/>
    <property type="molecule type" value="Genomic_DNA"/>
</dbReference>
<accession>A0A2A4FRX8</accession>
<dbReference type="InterPro" id="IPR000182">
    <property type="entry name" value="GNAT_dom"/>
</dbReference>
<evidence type="ECO:0000259" key="2">
    <source>
        <dbReference type="PROSITE" id="PS51186"/>
    </source>
</evidence>
<evidence type="ECO:0000313" key="4">
    <source>
        <dbReference type="Proteomes" id="UP000218934"/>
    </source>
</evidence>
<dbReference type="KEGG" id="rdi:CMV14_05365"/>
<dbReference type="Pfam" id="PF00583">
    <property type="entry name" value="Acetyltransf_1"/>
    <property type="match status" value="1"/>
</dbReference>
<keyword evidence="4" id="KW-1185">Reference proteome</keyword>
<reference evidence="3 4" key="1">
    <citation type="submission" date="2017-09" db="EMBL/GenBank/DDBJ databases">
        <title>The Catabolism of 3,6-Dichlorosalicylic acid is Initiated by the Cytochrome P450 Monooxygenase DsmABC in Rhizorhabdus dicambivorans Ndbn-20.</title>
        <authorList>
            <person name="Na L."/>
        </authorList>
    </citation>
    <scope>NUCLEOTIDE SEQUENCE [LARGE SCALE GENOMIC DNA]</scope>
    <source>
        <strain evidence="3 4">Ndbn-20m</strain>
    </source>
</reference>
<dbReference type="OrthoDB" id="9807426at2"/>
<evidence type="ECO:0000313" key="3">
    <source>
        <dbReference type="EMBL" id="PCE41495.1"/>
    </source>
</evidence>
<dbReference type="SUPFAM" id="SSF55729">
    <property type="entry name" value="Acyl-CoA N-acyltransferases (Nat)"/>
    <property type="match status" value="1"/>
</dbReference>
<feature type="domain" description="N-acetyltransferase" evidence="2">
    <location>
        <begin position="55"/>
        <end position="208"/>
    </location>
</feature>
<keyword evidence="3" id="KW-0808">Transferase</keyword>
<dbReference type="CDD" id="cd04301">
    <property type="entry name" value="NAT_SF"/>
    <property type="match status" value="1"/>
</dbReference>
<dbReference type="GO" id="GO:0016747">
    <property type="term" value="F:acyltransferase activity, transferring groups other than amino-acyl groups"/>
    <property type="evidence" value="ECO:0007669"/>
    <property type="project" value="InterPro"/>
</dbReference>
<dbReference type="Proteomes" id="UP000218934">
    <property type="component" value="Unassembled WGS sequence"/>
</dbReference>
<protein>
    <submittedName>
        <fullName evidence="3">N-acetyltransferase</fullName>
    </submittedName>
</protein>
<dbReference type="InterPro" id="IPR016181">
    <property type="entry name" value="Acyl_CoA_acyltransferase"/>
</dbReference>
<dbReference type="Gene3D" id="3.40.630.30">
    <property type="match status" value="1"/>
</dbReference>
<evidence type="ECO:0000256" key="1">
    <source>
        <dbReference type="SAM" id="MobiDB-lite"/>
    </source>
</evidence>